<feature type="compositionally biased region" description="Basic and acidic residues" evidence="1">
    <location>
        <begin position="79"/>
        <end position="92"/>
    </location>
</feature>
<proteinExistence type="predicted"/>
<name>F4WQ58_ACREC</name>
<dbReference type="Proteomes" id="UP000007755">
    <property type="component" value="Unassembled WGS sequence"/>
</dbReference>
<feature type="region of interest" description="Disordered" evidence="1">
    <location>
        <begin position="79"/>
        <end position="109"/>
    </location>
</feature>
<dbReference type="InParanoid" id="F4WQ58"/>
<evidence type="ECO:0000313" key="2">
    <source>
        <dbReference type="EMBL" id="EGI63681.1"/>
    </source>
</evidence>
<dbReference type="EMBL" id="GL888262">
    <property type="protein sequence ID" value="EGI63681.1"/>
    <property type="molecule type" value="Genomic_DNA"/>
</dbReference>
<protein>
    <submittedName>
        <fullName evidence="2">Uncharacterized protein</fullName>
    </submittedName>
</protein>
<accession>F4WQ58</accession>
<evidence type="ECO:0000256" key="1">
    <source>
        <dbReference type="SAM" id="MobiDB-lite"/>
    </source>
</evidence>
<sequence>MTTLLVQASALIVIHRDEPQDRNINKASDHGQQLYCYYEICNVPLKMGNFVCGSPYCTVTIGYRLQDFGNQSSWSTELHGDRSGKLPGHELFADTNSAPNNDSFTSSKSSENTRFLTVNLTGRHNTSYKIRNTNVVTDIHVS</sequence>
<evidence type="ECO:0000313" key="3">
    <source>
        <dbReference type="Proteomes" id="UP000007755"/>
    </source>
</evidence>
<dbReference type="AlphaFoldDB" id="F4WQ58"/>
<reference evidence="2" key="1">
    <citation type="submission" date="2011-02" db="EMBL/GenBank/DDBJ databases">
        <title>The genome of the leaf-cutting ant Acromyrmex echinatior suggests key adaptations to social evolution and fungus farming.</title>
        <authorList>
            <person name="Nygaard S."/>
            <person name="Zhang G."/>
        </authorList>
    </citation>
    <scope>NUCLEOTIDE SEQUENCE</scope>
</reference>
<gene>
    <name evidence="2" type="ORF">G5I_07918</name>
</gene>
<feature type="compositionally biased region" description="Polar residues" evidence="1">
    <location>
        <begin position="94"/>
        <end position="109"/>
    </location>
</feature>
<keyword evidence="3" id="KW-1185">Reference proteome</keyword>
<organism evidence="3">
    <name type="scientific">Acromyrmex echinatior</name>
    <name type="common">Panamanian leafcutter ant</name>
    <name type="synonym">Acromyrmex octospinosus echinatior</name>
    <dbReference type="NCBI Taxonomy" id="103372"/>
    <lineage>
        <taxon>Eukaryota</taxon>
        <taxon>Metazoa</taxon>
        <taxon>Ecdysozoa</taxon>
        <taxon>Arthropoda</taxon>
        <taxon>Hexapoda</taxon>
        <taxon>Insecta</taxon>
        <taxon>Pterygota</taxon>
        <taxon>Neoptera</taxon>
        <taxon>Endopterygota</taxon>
        <taxon>Hymenoptera</taxon>
        <taxon>Apocrita</taxon>
        <taxon>Aculeata</taxon>
        <taxon>Formicoidea</taxon>
        <taxon>Formicidae</taxon>
        <taxon>Myrmicinae</taxon>
        <taxon>Acromyrmex</taxon>
    </lineage>
</organism>